<dbReference type="EMBL" id="CADIJX010000003">
    <property type="protein sequence ID" value="CAB3653916.1"/>
    <property type="molecule type" value="Genomic_DNA"/>
</dbReference>
<dbReference type="InterPro" id="IPR039458">
    <property type="entry name" value="FimA-like"/>
</dbReference>
<comment type="similarity">
    <text evidence="2">Belongs to the fimbrial protein family.</text>
</comment>
<feature type="signal peptide" evidence="5">
    <location>
        <begin position="1"/>
        <end position="23"/>
    </location>
</feature>
<dbReference type="AlphaFoldDB" id="A0A6S6Z232"/>
<accession>A0A6S6Z232</accession>
<evidence type="ECO:0000256" key="4">
    <source>
        <dbReference type="ARBA" id="ARBA00023263"/>
    </source>
</evidence>
<sequence length="180" mass="18049">MKTTLASAVILAGAVLGSQAALASDGTITFNGSVSDTTCKINGGTTGDFTVTLPNIQATALPAAGSTAATTGFVITLSECQGTATKVSTYFEDGGMVDVSTGKLKLDAGGAGNVQIGLLKADGVTPIQLGQGITGQQPVPVDIANQGAQLRYFAQYARITGDAVTPGAAVTRVVYSLNYQ</sequence>
<evidence type="ECO:0000313" key="7">
    <source>
        <dbReference type="Proteomes" id="UP000494108"/>
    </source>
</evidence>
<name>A0A6S6Z232_9BURK</name>
<dbReference type="SUPFAM" id="SSF49401">
    <property type="entry name" value="Bacterial adhesins"/>
    <property type="match status" value="1"/>
</dbReference>
<keyword evidence="7" id="KW-1185">Reference proteome</keyword>
<evidence type="ECO:0000313" key="6">
    <source>
        <dbReference type="EMBL" id="CAB3653916.1"/>
    </source>
</evidence>
<organism evidence="6 7">
    <name type="scientific">Achromobacter pestifer</name>
    <dbReference type="NCBI Taxonomy" id="1353889"/>
    <lineage>
        <taxon>Bacteria</taxon>
        <taxon>Pseudomonadati</taxon>
        <taxon>Pseudomonadota</taxon>
        <taxon>Betaproteobacteria</taxon>
        <taxon>Burkholderiales</taxon>
        <taxon>Alcaligenaceae</taxon>
        <taxon>Achromobacter</taxon>
    </lineage>
</organism>
<dbReference type="PANTHER" id="PTHR33420">
    <property type="entry name" value="FIMBRIAL SUBUNIT ELFA-RELATED"/>
    <property type="match status" value="1"/>
</dbReference>
<evidence type="ECO:0000256" key="1">
    <source>
        <dbReference type="ARBA" id="ARBA00004561"/>
    </source>
</evidence>
<feature type="chain" id="PRO_5028823759" description="Type 1 fimbrial protein" evidence="5">
    <location>
        <begin position="24"/>
        <end position="180"/>
    </location>
</feature>
<dbReference type="GO" id="GO:0043709">
    <property type="term" value="P:cell adhesion involved in single-species biofilm formation"/>
    <property type="evidence" value="ECO:0007669"/>
    <property type="project" value="TreeGrafter"/>
</dbReference>
<evidence type="ECO:0000256" key="2">
    <source>
        <dbReference type="ARBA" id="ARBA00006671"/>
    </source>
</evidence>
<reference evidence="6 7" key="1">
    <citation type="submission" date="2020-04" db="EMBL/GenBank/DDBJ databases">
        <authorList>
            <person name="De Canck E."/>
        </authorList>
    </citation>
    <scope>NUCLEOTIDE SEQUENCE [LARGE SCALE GENOMIC DNA]</scope>
    <source>
        <strain evidence="6 7">LMG 3431</strain>
    </source>
</reference>
<dbReference type="Pfam" id="PF16970">
    <property type="entry name" value="FimA"/>
    <property type="match status" value="1"/>
</dbReference>
<protein>
    <recommendedName>
        <fullName evidence="8">Type 1 fimbrial protein</fullName>
    </recommendedName>
</protein>
<dbReference type="Proteomes" id="UP000494108">
    <property type="component" value="Unassembled WGS sequence"/>
</dbReference>
<evidence type="ECO:0008006" key="8">
    <source>
        <dbReference type="Google" id="ProtNLM"/>
    </source>
</evidence>
<evidence type="ECO:0000256" key="3">
    <source>
        <dbReference type="ARBA" id="ARBA00022729"/>
    </source>
</evidence>
<proteinExistence type="inferred from homology"/>
<dbReference type="Gene3D" id="2.60.40.1090">
    <property type="entry name" value="Fimbrial-type adhesion domain"/>
    <property type="match status" value="1"/>
</dbReference>
<comment type="subcellular location">
    <subcellularLocation>
        <location evidence="1">Fimbrium</location>
    </subcellularLocation>
</comment>
<dbReference type="RefSeq" id="WP_175175263.1">
    <property type="nucleotide sequence ID" value="NZ_CADIJX010000003.1"/>
</dbReference>
<keyword evidence="4" id="KW-0281">Fimbrium</keyword>
<gene>
    <name evidence="6" type="ORF">LMG3431_02998</name>
</gene>
<dbReference type="InterPro" id="IPR050263">
    <property type="entry name" value="Bact_Fimbrial_Adh_Pro"/>
</dbReference>
<dbReference type="InterPro" id="IPR036937">
    <property type="entry name" value="Adhesion_dom_fimbrial_sf"/>
</dbReference>
<evidence type="ECO:0000256" key="5">
    <source>
        <dbReference type="SAM" id="SignalP"/>
    </source>
</evidence>
<dbReference type="PANTHER" id="PTHR33420:SF3">
    <property type="entry name" value="FIMBRIAL SUBUNIT ELFA"/>
    <property type="match status" value="1"/>
</dbReference>
<dbReference type="GO" id="GO:0009289">
    <property type="term" value="C:pilus"/>
    <property type="evidence" value="ECO:0007669"/>
    <property type="project" value="UniProtKB-SubCell"/>
</dbReference>
<keyword evidence="3 5" id="KW-0732">Signal</keyword>
<dbReference type="InterPro" id="IPR008966">
    <property type="entry name" value="Adhesion_dom_sf"/>
</dbReference>